<evidence type="ECO:0000256" key="1">
    <source>
        <dbReference type="SAM" id="MobiDB-lite"/>
    </source>
</evidence>
<sequence>MPGNEVADKVHNFFDQDNSTQSHQFQVGIGNYQLFGNPWIGTHRQNATPSNLAPRDEFAKGQTRNQQVNLNGFMHGSQDPQTAANQMEFLGENIVPDHHNLTSRGLAFFESQQANVPDVRSPNSRNSEGLETVEAPVGFDFLGSQQQLMRGTNPGMSQPQPRQQAGVHEMPIWQQHFMFKQLQEFQRQQHLQQLNQEVRQHNSLNQMSVIAKQTSADQLPPVINGMPIHDAQNFHWQNDLTGGEPKIPNASQMIFLGNNDNWAQRSGSPTMQGFPNGLMLSRDQAHSLHSIDIVPQQQDQSLYGAPVSSSRGSLNQYPQHQGVSPDCADMKMKSTGNQVEKTIMQSAALGSYQGDQSVVYPHQACLDENPVVARQGSQAKDMFGNVPPQNVGNASIQGNLQNSSPLPRNLQFQEFQERQEQSDWQGGSQEKNIASAGPSQGHVNLDPTEEKLLFSTDDDNWGASFGRGCSINADGSDILNMFPSMQSGSWSALMQSAVAEAPSNDMGLQDEWSGLSFQKIEPPPGILPTMLSDSGKQQLAWANNDLHAATSVTSRPFPLVGDASPSTSGRAGPSFQHSNIKYVQSDREHTDAPHESLLHSSKQIGMQSDQSPQQRSLEEHNIHNFQQRSFGEGYLQAPVNLENTLQNNWARQMYEKSMISTHSAGTESWAHQQSIPPHNFRDQTFNKPNGWNINEALSPSGGTTLKVQDNENFMPHAQRYDPQRAMHVERDADGNIWRTVGGSRSGIPFPGSSGGLGSAKSSIGSPHVLMEDLYKHNPSSFYSKSSEEEQVPSTHQFYHGKHGAVDTSLKHRGTEDVGDYQHQSSKGVQAWKSSIENTDRVSGEEHAQRRDNSSHKEASHDSNVSSDFHPGQLADSGEGLKENSVGSGTGTSQRSSGQVGRKSTMHRKFHYHPMGNMGTDTEPTEHPKNVTYPQGPPHSVSGTHGSQEQGYSGQSKFAGHFVSNSTMDMEKGQSINLQRNMKAEELPSRSTTSVHNSSTSGIFTRSPNAGNVHASQNMLELLHKVESSRDGDGASRFGSSDENDLHRASEAVRYDAFVASAQQNQAPGMQGFGLRLGPPSQRLALSTNDLPSKTTLQTVNDTNSLNMEVVDKDPARLGSATSFQSPSPAERSSQRDIRDVKSNVAGQAGNESTHSNSQGNPLATVSSSFPYPRIQQQIQNVSSPSRQILTDQSVNHSVSRGDLNPHAKSASYPRQAPESHGGGTVTDQPPQMTMPGMASRMSPFRVPSSVESHVSVPSRLYMGNTSHSQSMNVWTNVPSHQRFSGMQSHKMRPIFQSMGPSSGGLGIASQASQKIDKEISNKVGSTSSEFGTCSINSQQFGYGEEQPGKDVSMHQAPSEMVDPSSQTTGAHQDQEPDPKQPVSGNSVASMPSAVHLYQRDIGKGKHIQMAAQMGHASSNYDNGASGRKSSDVYHANYSLQQQMQSMKGSEADPNWKLGKRLKEGAHSSSVVQNMAIPTDQRLIYSYGTAAQHTSFPSDVKMLSFSSEGREDQNATTSFQQPGRDLSSHGVIASGQNDSQSHPHSLERVERPKINPQMAPSWFEQYGSYKNGQILGTCEGLGSQRTAKAAAQQYFFTKVSEGMGTHSFAEQRNETSQVARICQNTPNTVTVHNNLSSLDSQFPNDALAVRSKKRKSAALYHLPWHKKVVDRSQRLQSISMAEMDWAQTANRLVDKVCFLLRWVYYGSFHISP</sequence>
<feature type="compositionally biased region" description="Low complexity" evidence="1">
    <location>
        <begin position="884"/>
        <end position="901"/>
    </location>
</feature>
<dbReference type="Proteomes" id="UP001179952">
    <property type="component" value="Unassembled WGS sequence"/>
</dbReference>
<feature type="region of interest" description="Disordered" evidence="1">
    <location>
        <begin position="814"/>
        <end position="953"/>
    </location>
</feature>
<feature type="region of interest" description="Disordered" evidence="1">
    <location>
        <begin position="585"/>
        <end position="616"/>
    </location>
</feature>
<feature type="region of interest" description="Disordered" evidence="1">
    <location>
        <begin position="1069"/>
        <end position="1104"/>
    </location>
</feature>
<feature type="region of interest" description="Disordered" evidence="1">
    <location>
        <begin position="303"/>
        <end position="329"/>
    </location>
</feature>
<evidence type="ECO:0000313" key="3">
    <source>
        <dbReference type="Proteomes" id="UP001179952"/>
    </source>
</evidence>
<protein>
    <submittedName>
        <fullName evidence="2">Uncharacterized protein</fullName>
    </submittedName>
</protein>
<feature type="compositionally biased region" description="Polar residues" evidence="1">
    <location>
        <begin position="1083"/>
        <end position="1104"/>
    </location>
</feature>
<feature type="region of interest" description="Disordered" evidence="1">
    <location>
        <begin position="1193"/>
        <end position="1230"/>
    </location>
</feature>
<feature type="compositionally biased region" description="Polar residues" evidence="1">
    <location>
        <begin position="303"/>
        <end position="322"/>
    </location>
</feature>
<proteinExistence type="predicted"/>
<feature type="region of interest" description="Disordered" evidence="1">
    <location>
        <begin position="1338"/>
        <end position="1387"/>
    </location>
</feature>
<keyword evidence="3" id="KW-1185">Reference proteome</keyword>
<feature type="compositionally biased region" description="Polar residues" evidence="1">
    <location>
        <begin position="1533"/>
        <end position="1542"/>
    </location>
</feature>
<comment type="caution">
    <text evidence="2">The sequence shown here is derived from an EMBL/GenBank/DDBJ whole genome shotgun (WGS) entry which is preliminary data.</text>
</comment>
<dbReference type="PANTHER" id="PTHR31267">
    <property type="entry name" value="DENTIN SIALOPHOSPHOPROTEIN-LIKE PROTEIN"/>
    <property type="match status" value="1"/>
</dbReference>
<organism evidence="2 3">
    <name type="scientific">Acorus gramineus</name>
    <name type="common">Dwarf sweet flag</name>
    <dbReference type="NCBI Taxonomy" id="55184"/>
    <lineage>
        <taxon>Eukaryota</taxon>
        <taxon>Viridiplantae</taxon>
        <taxon>Streptophyta</taxon>
        <taxon>Embryophyta</taxon>
        <taxon>Tracheophyta</taxon>
        <taxon>Spermatophyta</taxon>
        <taxon>Magnoliopsida</taxon>
        <taxon>Liliopsida</taxon>
        <taxon>Acoraceae</taxon>
        <taxon>Acorus</taxon>
    </lineage>
</organism>
<feature type="compositionally biased region" description="Basic and acidic residues" evidence="1">
    <location>
        <begin position="1543"/>
        <end position="1552"/>
    </location>
</feature>
<accession>A0AAV9AYT0</accession>
<dbReference type="EMBL" id="JAUJYN010000006">
    <property type="protein sequence ID" value="KAK1269536.1"/>
    <property type="molecule type" value="Genomic_DNA"/>
</dbReference>
<feature type="compositionally biased region" description="Polar residues" evidence="1">
    <location>
        <begin position="821"/>
        <end position="836"/>
    </location>
</feature>
<feature type="compositionally biased region" description="Basic and acidic residues" evidence="1">
    <location>
        <begin position="1132"/>
        <end position="1141"/>
    </location>
</feature>
<feature type="region of interest" description="Disordered" evidence="1">
    <location>
        <begin position="1117"/>
        <end position="1167"/>
    </location>
</feature>
<feature type="compositionally biased region" description="Basic and acidic residues" evidence="1">
    <location>
        <begin position="837"/>
        <end position="860"/>
    </location>
</feature>
<feature type="region of interest" description="Disordered" evidence="1">
    <location>
        <begin position="1505"/>
        <end position="1554"/>
    </location>
</feature>
<feature type="compositionally biased region" description="Polar residues" evidence="1">
    <location>
        <begin position="422"/>
        <end position="442"/>
    </location>
</feature>
<reference evidence="2" key="1">
    <citation type="journal article" date="2023" name="Nat. Commun.">
        <title>Diploid and tetraploid genomes of Acorus and the evolution of monocots.</title>
        <authorList>
            <person name="Ma L."/>
            <person name="Liu K.W."/>
            <person name="Li Z."/>
            <person name="Hsiao Y.Y."/>
            <person name="Qi Y."/>
            <person name="Fu T."/>
            <person name="Tang G.D."/>
            <person name="Zhang D."/>
            <person name="Sun W.H."/>
            <person name="Liu D.K."/>
            <person name="Li Y."/>
            <person name="Chen G.Z."/>
            <person name="Liu X.D."/>
            <person name="Liao X.Y."/>
            <person name="Jiang Y.T."/>
            <person name="Yu X."/>
            <person name="Hao Y."/>
            <person name="Huang J."/>
            <person name="Zhao X.W."/>
            <person name="Ke S."/>
            <person name="Chen Y.Y."/>
            <person name="Wu W.L."/>
            <person name="Hsu J.L."/>
            <person name="Lin Y.F."/>
            <person name="Huang M.D."/>
            <person name="Li C.Y."/>
            <person name="Huang L."/>
            <person name="Wang Z.W."/>
            <person name="Zhao X."/>
            <person name="Zhong W.Y."/>
            <person name="Peng D.H."/>
            <person name="Ahmad S."/>
            <person name="Lan S."/>
            <person name="Zhang J.S."/>
            <person name="Tsai W.C."/>
            <person name="Van de Peer Y."/>
            <person name="Liu Z.J."/>
        </authorList>
    </citation>
    <scope>NUCLEOTIDE SEQUENCE</scope>
    <source>
        <strain evidence="2">SCP</strain>
    </source>
</reference>
<evidence type="ECO:0000313" key="2">
    <source>
        <dbReference type="EMBL" id="KAK1269536.1"/>
    </source>
</evidence>
<feature type="region of interest" description="Disordered" evidence="1">
    <location>
        <begin position="984"/>
        <end position="1009"/>
    </location>
</feature>
<dbReference type="PANTHER" id="PTHR31267:SF2">
    <property type="entry name" value="EXPRESSED PROTEIN"/>
    <property type="match status" value="1"/>
</dbReference>
<feature type="region of interest" description="Disordered" evidence="1">
    <location>
        <begin position="415"/>
        <end position="445"/>
    </location>
</feature>
<feature type="compositionally biased region" description="Polar residues" evidence="1">
    <location>
        <begin position="940"/>
        <end position="953"/>
    </location>
</feature>
<gene>
    <name evidence="2" type="ORF">QJS04_geneDACA005164</name>
</gene>
<feature type="compositionally biased region" description="Polar residues" evidence="1">
    <location>
        <begin position="988"/>
        <end position="1009"/>
    </location>
</feature>
<feature type="compositionally biased region" description="Polar residues" evidence="1">
    <location>
        <begin position="1149"/>
        <end position="1167"/>
    </location>
</feature>
<name>A0AAV9AYT0_ACOGR</name>
<feature type="compositionally biased region" description="Basic and acidic residues" evidence="1">
    <location>
        <begin position="585"/>
        <end position="597"/>
    </location>
</feature>
<reference evidence="2" key="2">
    <citation type="submission" date="2023-06" db="EMBL/GenBank/DDBJ databases">
        <authorList>
            <person name="Ma L."/>
            <person name="Liu K.-W."/>
            <person name="Li Z."/>
            <person name="Hsiao Y.-Y."/>
            <person name="Qi Y."/>
            <person name="Fu T."/>
            <person name="Tang G."/>
            <person name="Zhang D."/>
            <person name="Sun W.-H."/>
            <person name="Liu D.-K."/>
            <person name="Li Y."/>
            <person name="Chen G.-Z."/>
            <person name="Liu X.-D."/>
            <person name="Liao X.-Y."/>
            <person name="Jiang Y.-T."/>
            <person name="Yu X."/>
            <person name="Hao Y."/>
            <person name="Huang J."/>
            <person name="Zhao X.-W."/>
            <person name="Ke S."/>
            <person name="Chen Y.-Y."/>
            <person name="Wu W.-L."/>
            <person name="Hsu J.-L."/>
            <person name="Lin Y.-F."/>
            <person name="Huang M.-D."/>
            <person name="Li C.-Y."/>
            <person name="Huang L."/>
            <person name="Wang Z.-W."/>
            <person name="Zhao X."/>
            <person name="Zhong W.-Y."/>
            <person name="Peng D.-H."/>
            <person name="Ahmad S."/>
            <person name="Lan S."/>
            <person name="Zhang J.-S."/>
            <person name="Tsai W.-C."/>
            <person name="Van De Peer Y."/>
            <person name="Liu Z.-J."/>
        </authorList>
    </citation>
    <scope>NUCLEOTIDE SEQUENCE</scope>
    <source>
        <strain evidence="2">SCP</strain>
        <tissue evidence="2">Leaves</tissue>
    </source>
</reference>
<feature type="compositionally biased region" description="Polar residues" evidence="1">
    <location>
        <begin position="1119"/>
        <end position="1131"/>
    </location>
</feature>
<feature type="compositionally biased region" description="Polar residues" evidence="1">
    <location>
        <begin position="598"/>
        <end position="615"/>
    </location>
</feature>